<dbReference type="InterPro" id="IPR004869">
    <property type="entry name" value="MMPL_dom"/>
</dbReference>
<evidence type="ECO:0000256" key="2">
    <source>
        <dbReference type="ARBA" id="ARBA00010157"/>
    </source>
</evidence>
<name>A0A0M8PHB5_RHORH</name>
<dbReference type="EMBL" id="AZYO01000051">
    <property type="protein sequence ID" value="KOS54935.1"/>
    <property type="molecule type" value="Genomic_DNA"/>
</dbReference>
<feature type="transmembrane region" description="Helical" evidence="7">
    <location>
        <begin position="231"/>
        <end position="252"/>
    </location>
</feature>
<organism evidence="9 10">
    <name type="scientific">Rhodococcus rhodochrous KG-21</name>
    <dbReference type="NCBI Taxonomy" id="1441923"/>
    <lineage>
        <taxon>Bacteria</taxon>
        <taxon>Bacillati</taxon>
        <taxon>Actinomycetota</taxon>
        <taxon>Actinomycetes</taxon>
        <taxon>Mycobacteriales</taxon>
        <taxon>Nocardiaceae</taxon>
        <taxon>Rhodococcus</taxon>
    </lineage>
</organism>
<comment type="similarity">
    <text evidence="2">Belongs to the resistance-nodulation-cell division (RND) (TC 2.A.6) family. MmpL subfamily.</text>
</comment>
<dbReference type="RefSeq" id="WP_054373757.1">
    <property type="nucleotide sequence ID" value="NZ_AZYO01000051.1"/>
</dbReference>
<evidence type="ECO:0000256" key="5">
    <source>
        <dbReference type="ARBA" id="ARBA00022989"/>
    </source>
</evidence>
<keyword evidence="4 7" id="KW-0812">Transmembrane</keyword>
<feature type="transmembrane region" description="Helical" evidence="7">
    <location>
        <begin position="207"/>
        <end position="225"/>
    </location>
</feature>
<feature type="transmembrane region" description="Helical" evidence="7">
    <location>
        <begin position="280"/>
        <end position="301"/>
    </location>
</feature>
<gene>
    <name evidence="9" type="ORF">Z051_17440</name>
</gene>
<evidence type="ECO:0000256" key="7">
    <source>
        <dbReference type="SAM" id="Phobius"/>
    </source>
</evidence>
<keyword evidence="5 7" id="KW-1133">Transmembrane helix</keyword>
<feature type="transmembrane region" description="Helical" evidence="7">
    <location>
        <begin position="559"/>
        <end position="577"/>
    </location>
</feature>
<feature type="transmembrane region" description="Helical" evidence="7">
    <location>
        <begin position="182"/>
        <end position="202"/>
    </location>
</feature>
<keyword evidence="3" id="KW-1003">Cell membrane</keyword>
<feature type="transmembrane region" description="Helical" evidence="7">
    <location>
        <begin position="597"/>
        <end position="620"/>
    </location>
</feature>
<evidence type="ECO:0000313" key="10">
    <source>
        <dbReference type="Proteomes" id="UP000037712"/>
    </source>
</evidence>
<feature type="domain" description="Membrane transport protein MMPL" evidence="8">
    <location>
        <begin position="416"/>
        <end position="704"/>
    </location>
</feature>
<dbReference type="PATRIC" id="fig|1441923.3.peg.3818"/>
<evidence type="ECO:0000313" key="9">
    <source>
        <dbReference type="EMBL" id="KOS54935.1"/>
    </source>
</evidence>
<evidence type="ECO:0000256" key="4">
    <source>
        <dbReference type="ARBA" id="ARBA00022692"/>
    </source>
</evidence>
<feature type="transmembrane region" description="Helical" evidence="7">
    <location>
        <begin position="307"/>
        <end position="333"/>
    </location>
</feature>
<evidence type="ECO:0000256" key="1">
    <source>
        <dbReference type="ARBA" id="ARBA00004651"/>
    </source>
</evidence>
<dbReference type="Gene3D" id="1.20.1640.10">
    <property type="entry name" value="Multidrug efflux transporter AcrB transmembrane domain"/>
    <property type="match status" value="2"/>
</dbReference>
<dbReference type="PANTHER" id="PTHR33406:SF11">
    <property type="entry name" value="MEMBRANE PROTEIN SCO6666-RELATED"/>
    <property type="match status" value="1"/>
</dbReference>
<feature type="transmembrane region" description="Helical" evidence="7">
    <location>
        <begin position="532"/>
        <end position="554"/>
    </location>
</feature>
<protein>
    <submittedName>
        <fullName evidence="9">Multidrug RND transporter</fullName>
    </submittedName>
</protein>
<feature type="domain" description="Membrane transport protein MMPL" evidence="8">
    <location>
        <begin position="45"/>
        <end position="366"/>
    </location>
</feature>
<evidence type="ECO:0000256" key="3">
    <source>
        <dbReference type="ARBA" id="ARBA00022475"/>
    </source>
</evidence>
<dbReference type="Pfam" id="PF03176">
    <property type="entry name" value="MMPL"/>
    <property type="match status" value="2"/>
</dbReference>
<comment type="subcellular location">
    <subcellularLocation>
        <location evidence="1">Cell membrane</location>
        <topology evidence="1">Multi-pass membrane protein</topology>
    </subcellularLocation>
</comment>
<dbReference type="PANTHER" id="PTHR33406">
    <property type="entry name" value="MEMBRANE PROTEIN MJ1562-RELATED"/>
    <property type="match status" value="1"/>
</dbReference>
<dbReference type="Proteomes" id="UP000037712">
    <property type="component" value="Unassembled WGS sequence"/>
</dbReference>
<dbReference type="InterPro" id="IPR050545">
    <property type="entry name" value="Mycobact_MmpL"/>
</dbReference>
<dbReference type="GO" id="GO:0005886">
    <property type="term" value="C:plasma membrane"/>
    <property type="evidence" value="ECO:0007669"/>
    <property type="project" value="UniProtKB-SubCell"/>
</dbReference>
<sequence>MLTRLATRIVDHPRRVLAIALTFMVLAGVLGTGVSAELKVGGFNDPDSESSLAESFLDERFGGSTPNLILQVTARSGDVNNPEVMVAAQRLERRIAAEPEVTVVGSYWTTQLPDLRSADSRSALVLLHVGGSAEQAARHTTAILAALPAEDPAVRVAAGGRLGLTDALETQVAQDLKLAESIALPATLLLLIVAFGSVVAALLPLSLGVVSILATMLVLFVLAKITDVSVYALTVATAFGLGLAIDFGLLLVSRFREERAAGKLPREAVIESVATAGRTILFSAATVTVAMGGMLVFPLYFLRSVGLAAMVVVGTAAVSAVVVLPAILALLGGRIDSLTVRRRRDRLATDSPFWRRTAAAVMRRPVRAALPVLVLLLLLGTPALHAQFATPDARALPADSPAREVTTAIRDDYAADSSDAATVVARDDAAALERVAREVSALDEVARVDGAFGRYRHGMPVAGPGPHSARFTAGDAGYILVEPTAEAHSESAQDLVRRIRTLPTVTENHFAVGGPTATLIDSNSAITARLPLALTLLAASTFVLLFLFTGSVIVPIKALLLNVCVLVAVTGVMVLLFQDGHLTAITGVTPAPLTIGMVVLVCCIAFSLSVDYEIFLLSRIKEARDGGASLTEATIDGLGRVGRIVSSAAALLSVTLLSFSTGLSFLQMFGIGTALAVLIDATLVRGVLVPAFMQVAGEYNWWAPGPLRRLHARIGLDESLRESALAEPRSMR</sequence>
<keyword evidence="6 7" id="KW-0472">Membrane</keyword>
<feature type="transmembrane region" description="Helical" evidence="7">
    <location>
        <begin position="365"/>
        <end position="384"/>
    </location>
</feature>
<reference evidence="10" key="2">
    <citation type="submission" date="2015-01" db="EMBL/GenBank/DDBJ databases">
        <title>Draft genome sequence of potential hydrocarbon metabolising strain of Rhodococcus rhodochrous.</title>
        <authorList>
            <person name="Aggarwal R.K."/>
            <person name="Dawar C."/>
        </authorList>
    </citation>
    <scope>NUCLEOTIDE SEQUENCE [LARGE SCALE GENOMIC DNA]</scope>
    <source>
        <strain evidence="10">KG-21</strain>
    </source>
</reference>
<evidence type="ECO:0000259" key="8">
    <source>
        <dbReference type="Pfam" id="PF03176"/>
    </source>
</evidence>
<dbReference type="SUPFAM" id="SSF82866">
    <property type="entry name" value="Multidrug efflux transporter AcrB transmembrane domain"/>
    <property type="match status" value="2"/>
</dbReference>
<proteinExistence type="inferred from homology"/>
<accession>A0A0M8PHB5</accession>
<reference evidence="9 10" key="1">
    <citation type="journal article" date="2015" name="Genome Announc.">
        <title>Draft Genome Sequence of Rhodococcus rhodochrous Strain KG-21, a Soil Isolate from Oil Fields of Krishna-Godavari Basin, India.</title>
        <authorList>
            <person name="Dawar C."/>
            <person name="Aggarwal R.K."/>
        </authorList>
    </citation>
    <scope>NUCLEOTIDE SEQUENCE [LARGE SCALE GENOMIC DNA]</scope>
    <source>
        <strain evidence="9 10">KG-21</strain>
    </source>
</reference>
<dbReference type="AlphaFoldDB" id="A0A0M8PHB5"/>
<comment type="caution">
    <text evidence="9">The sequence shown here is derived from an EMBL/GenBank/DDBJ whole genome shotgun (WGS) entry which is preliminary data.</text>
</comment>
<evidence type="ECO:0000256" key="6">
    <source>
        <dbReference type="ARBA" id="ARBA00023136"/>
    </source>
</evidence>